<sequence length="208" mass="22719">MGHMVNLVLPCDAPPAPHLVDVGYGGLGALSMLFRPLPLAHGAVRASFAPPEEHRLVRAPRPADDSTLADDAPAAQGWCLQVRAAQGAEWRTPHWFSTAEYTEADFAWMSFCVSKLPAGPTYNLLMCIKLHELPGGAIARTSVAGARAVRKVGGAREVLERWEWEEERVEAMRRLCGVNLEEGALEWVKEKPGMALPFRRDAEGGVPM</sequence>
<evidence type="ECO:0000313" key="1">
    <source>
        <dbReference type="EMBL" id="KZP30834.1"/>
    </source>
</evidence>
<organism evidence="1 2">
    <name type="scientific">Athelia psychrophila</name>
    <dbReference type="NCBI Taxonomy" id="1759441"/>
    <lineage>
        <taxon>Eukaryota</taxon>
        <taxon>Fungi</taxon>
        <taxon>Dikarya</taxon>
        <taxon>Basidiomycota</taxon>
        <taxon>Agaricomycotina</taxon>
        <taxon>Agaricomycetes</taxon>
        <taxon>Agaricomycetidae</taxon>
        <taxon>Atheliales</taxon>
        <taxon>Atheliaceae</taxon>
        <taxon>Athelia</taxon>
    </lineage>
</organism>
<dbReference type="Gene3D" id="3.30.2140.20">
    <property type="match status" value="1"/>
</dbReference>
<accession>A0A166TPG9</accession>
<dbReference type="OrthoDB" id="3211846at2759"/>
<dbReference type="STRING" id="436010.A0A166TPG9"/>
<evidence type="ECO:0000313" key="2">
    <source>
        <dbReference type="Proteomes" id="UP000076532"/>
    </source>
</evidence>
<evidence type="ECO:0008006" key="3">
    <source>
        <dbReference type="Google" id="ProtNLM"/>
    </source>
</evidence>
<dbReference type="AlphaFoldDB" id="A0A166TPG9"/>
<keyword evidence="2" id="KW-1185">Reference proteome</keyword>
<proteinExistence type="predicted"/>
<gene>
    <name evidence="1" type="ORF">FIBSPDRAFT_850273</name>
</gene>
<dbReference type="InterPro" id="IPR038765">
    <property type="entry name" value="Papain-like_cys_pep_sf"/>
</dbReference>
<dbReference type="EMBL" id="KV417492">
    <property type="protein sequence ID" value="KZP30834.1"/>
    <property type="molecule type" value="Genomic_DNA"/>
</dbReference>
<protein>
    <recommendedName>
        <fullName evidence="3">Arylamine N-acetyltransferase</fullName>
    </recommendedName>
</protein>
<reference evidence="1 2" key="1">
    <citation type="journal article" date="2016" name="Mol. Biol. Evol.">
        <title>Comparative Genomics of Early-Diverging Mushroom-Forming Fungi Provides Insights into the Origins of Lignocellulose Decay Capabilities.</title>
        <authorList>
            <person name="Nagy L.G."/>
            <person name="Riley R."/>
            <person name="Tritt A."/>
            <person name="Adam C."/>
            <person name="Daum C."/>
            <person name="Floudas D."/>
            <person name="Sun H."/>
            <person name="Yadav J.S."/>
            <person name="Pangilinan J."/>
            <person name="Larsson K.H."/>
            <person name="Matsuura K."/>
            <person name="Barry K."/>
            <person name="Labutti K."/>
            <person name="Kuo R."/>
            <person name="Ohm R.A."/>
            <person name="Bhattacharya S.S."/>
            <person name="Shirouzu T."/>
            <person name="Yoshinaga Y."/>
            <person name="Martin F.M."/>
            <person name="Grigoriev I.V."/>
            <person name="Hibbett D.S."/>
        </authorList>
    </citation>
    <scope>NUCLEOTIDE SEQUENCE [LARGE SCALE GENOMIC DNA]</scope>
    <source>
        <strain evidence="1 2">CBS 109695</strain>
    </source>
</reference>
<dbReference type="SUPFAM" id="SSF54001">
    <property type="entry name" value="Cysteine proteinases"/>
    <property type="match status" value="1"/>
</dbReference>
<dbReference type="Proteomes" id="UP000076532">
    <property type="component" value="Unassembled WGS sequence"/>
</dbReference>
<dbReference type="InterPro" id="IPR053710">
    <property type="entry name" value="Arylamine_NAT_domain_sf"/>
</dbReference>
<name>A0A166TPG9_9AGAM</name>